<dbReference type="GO" id="GO:0005524">
    <property type="term" value="F:ATP binding"/>
    <property type="evidence" value="ECO:0007669"/>
    <property type="project" value="UniProtKB-KW"/>
</dbReference>
<dbReference type="GO" id="GO:0017116">
    <property type="term" value="F:single-stranded DNA helicase activity"/>
    <property type="evidence" value="ECO:0007669"/>
    <property type="project" value="TreeGrafter"/>
</dbReference>
<keyword evidence="14" id="KW-1185">Reference proteome</keyword>
<keyword evidence="10" id="KW-0413">Isomerase</keyword>
<dbReference type="Proteomes" id="UP000014216">
    <property type="component" value="Unassembled WGS sequence"/>
</dbReference>
<keyword evidence="5" id="KW-0347">Helicase</keyword>
<organism evidence="13 14">
    <name type="scientific">Desulfotignum phosphitoxidans DSM 13687</name>
    <dbReference type="NCBI Taxonomy" id="1286635"/>
    <lineage>
        <taxon>Bacteria</taxon>
        <taxon>Pseudomonadati</taxon>
        <taxon>Thermodesulfobacteriota</taxon>
        <taxon>Desulfobacteria</taxon>
        <taxon>Desulfobacterales</taxon>
        <taxon>Desulfobacteraceae</taxon>
        <taxon>Desulfotignum</taxon>
    </lineage>
</organism>
<dbReference type="InterPro" id="IPR049550">
    <property type="entry name" value="RecD_N"/>
</dbReference>
<accession>S0G6R7</accession>
<dbReference type="GO" id="GO:0008854">
    <property type="term" value="F:exodeoxyribonuclease V activity"/>
    <property type="evidence" value="ECO:0007669"/>
    <property type="project" value="UniProtKB-EC"/>
</dbReference>
<keyword evidence="4 13" id="KW-0378">Hydrolase</keyword>
<dbReference type="InterPro" id="IPR006344">
    <property type="entry name" value="RecD"/>
</dbReference>
<comment type="caution">
    <text evidence="13">The sequence shown here is derived from an EMBL/GenBank/DDBJ whole genome shotgun (WGS) entry which is preliminary data.</text>
</comment>
<dbReference type="SUPFAM" id="SSF52540">
    <property type="entry name" value="P-loop containing nucleoside triphosphate hydrolases"/>
    <property type="match status" value="2"/>
</dbReference>
<dbReference type="AlphaFoldDB" id="S0G6R7"/>
<dbReference type="InterPro" id="IPR027785">
    <property type="entry name" value="UvrD-like_helicase_C"/>
</dbReference>
<evidence type="ECO:0000256" key="2">
    <source>
        <dbReference type="ARBA" id="ARBA00022741"/>
    </source>
</evidence>
<evidence type="ECO:0000259" key="11">
    <source>
        <dbReference type="Pfam" id="PF13538"/>
    </source>
</evidence>
<dbReference type="RefSeq" id="WP_006964804.1">
    <property type="nucleotide sequence ID" value="NZ_APJX01000002.1"/>
</dbReference>
<evidence type="ECO:0000256" key="8">
    <source>
        <dbReference type="ARBA" id="ARBA00023125"/>
    </source>
</evidence>
<evidence type="ECO:0000256" key="6">
    <source>
        <dbReference type="ARBA" id="ARBA00022839"/>
    </source>
</evidence>
<keyword evidence="2" id="KW-0547">Nucleotide-binding</keyword>
<dbReference type="InterPro" id="IPR050534">
    <property type="entry name" value="Coronavir_polyprotein_1ab"/>
</dbReference>
<evidence type="ECO:0000313" key="14">
    <source>
        <dbReference type="Proteomes" id="UP000014216"/>
    </source>
</evidence>
<evidence type="ECO:0000256" key="4">
    <source>
        <dbReference type="ARBA" id="ARBA00022801"/>
    </source>
</evidence>
<dbReference type="Pfam" id="PF21185">
    <property type="entry name" value="RecD_N"/>
    <property type="match status" value="1"/>
</dbReference>
<dbReference type="Gene3D" id="3.40.50.300">
    <property type="entry name" value="P-loop containing nucleotide triphosphate hydrolases"/>
    <property type="match status" value="3"/>
</dbReference>
<dbReference type="CDD" id="cd17933">
    <property type="entry name" value="DEXSc_RecD-like"/>
    <property type="match status" value="1"/>
</dbReference>
<evidence type="ECO:0000256" key="9">
    <source>
        <dbReference type="ARBA" id="ARBA00023204"/>
    </source>
</evidence>
<dbReference type="HAMAP" id="MF_01487">
    <property type="entry name" value="RecD"/>
    <property type="match status" value="1"/>
</dbReference>
<evidence type="ECO:0000256" key="1">
    <source>
        <dbReference type="ARBA" id="ARBA00022722"/>
    </source>
</evidence>
<dbReference type="EMBL" id="APJX01000002">
    <property type="protein sequence ID" value="EMS80542.1"/>
    <property type="molecule type" value="Genomic_DNA"/>
</dbReference>
<dbReference type="PANTHER" id="PTHR43788">
    <property type="entry name" value="DNA2/NAM7 HELICASE FAMILY MEMBER"/>
    <property type="match status" value="1"/>
</dbReference>
<keyword evidence="8" id="KW-0238">DNA-binding</keyword>
<dbReference type="NCBIfam" id="TIGR01447">
    <property type="entry name" value="recD"/>
    <property type="match status" value="1"/>
</dbReference>
<keyword evidence="1" id="KW-0540">Nuclease</keyword>
<dbReference type="GO" id="GO:0006310">
    <property type="term" value="P:DNA recombination"/>
    <property type="evidence" value="ECO:0007669"/>
    <property type="project" value="InterPro"/>
</dbReference>
<reference evidence="13 14" key="1">
    <citation type="journal article" date="2013" name="Genome Announc.">
        <title>Draft Genome Sequence of Desulfotignum phosphitoxidans DSM 13687 Strain FiPS-3.</title>
        <authorList>
            <person name="Poehlein A."/>
            <person name="Daniel R."/>
            <person name="Simeonova D.D."/>
        </authorList>
    </citation>
    <scope>NUCLEOTIDE SEQUENCE [LARGE SCALE GENOMIC DNA]</scope>
    <source>
        <strain evidence="13 14">DSM 13687</strain>
    </source>
</reference>
<dbReference type="Pfam" id="PF13538">
    <property type="entry name" value="UvrD_C_2"/>
    <property type="match status" value="1"/>
</dbReference>
<dbReference type="CDD" id="cd18809">
    <property type="entry name" value="SF1_C_RecD"/>
    <property type="match status" value="1"/>
</dbReference>
<evidence type="ECO:0000256" key="7">
    <source>
        <dbReference type="ARBA" id="ARBA00022840"/>
    </source>
</evidence>
<dbReference type="PANTHER" id="PTHR43788:SF6">
    <property type="entry name" value="DNA HELICASE B"/>
    <property type="match status" value="1"/>
</dbReference>
<keyword evidence="9" id="KW-0234">DNA repair</keyword>
<dbReference type="GO" id="GO:0003677">
    <property type="term" value="F:DNA binding"/>
    <property type="evidence" value="ECO:0007669"/>
    <property type="project" value="UniProtKB-KW"/>
</dbReference>
<keyword evidence="3" id="KW-0227">DNA damage</keyword>
<evidence type="ECO:0000259" key="12">
    <source>
        <dbReference type="Pfam" id="PF21185"/>
    </source>
</evidence>
<dbReference type="Gene3D" id="1.10.10.1020">
    <property type="entry name" value="RecBCD complex, subunit RecD, N-terminal domain"/>
    <property type="match status" value="1"/>
</dbReference>
<feature type="domain" description="UvrD-like helicase C-terminal" evidence="11">
    <location>
        <begin position="504"/>
        <end position="549"/>
    </location>
</feature>
<evidence type="ECO:0000256" key="5">
    <source>
        <dbReference type="ARBA" id="ARBA00022806"/>
    </source>
</evidence>
<sequence length="589" mass="65139">MCLFCAFTGMLKTHPENSDVLNRLHAREAISHLDYYFAAHVARVFACEDPLVKMTCALVSSALARGHVCLDLKALSGRMIPGLKKDGPQIRLPQFKPWRTALAAAPMVGRPEDKDLCRLPLVLDTDGCLYLAKYFDFQERLVKNLSERIQTRSHPVAPKFIRSRIQQHFSGDPEQTRPQRQAVATALQSNFTVISGGPGTGKTYITRIIREILQAHAQALHQPAVRFLSLAPTGRAASRLQDGATIHSALIPRKHGPGFVHGKNNPLVADVVIIDEASMIDLALMTRLMEAIPPSARVILLGDDHQLSPVQAGAVFSEICRTDVMAPLVVSLTYNFRSRGKTGIENLATAIRENDADETTRILTSNQYPDLVYESPGNDGHAVLEKYIRSGYGPFMAQQDMAGALDAMDRFKILCAHNIGESGTLQINHICEKILRRPRHSAITDRSVKQMIMINTNDYDRGVFNGDTGVVLQDKQGLVAGFRMEDGTIRKFGIMDLPSHEPAFGITIHKSQGSEFETVLILIPNTVSRVMTRQLLYTGVTRARRKVVILGSLTVIQEAISQSLEQTCRVSARLARERDLLAPVVTMEV</sequence>
<evidence type="ECO:0000256" key="3">
    <source>
        <dbReference type="ARBA" id="ARBA00022763"/>
    </source>
</evidence>
<dbReference type="GO" id="GO:0006302">
    <property type="term" value="P:double-strand break repair"/>
    <property type="evidence" value="ECO:0007669"/>
    <property type="project" value="InterPro"/>
</dbReference>
<dbReference type="InterPro" id="IPR027417">
    <property type="entry name" value="P-loop_NTPase"/>
</dbReference>
<keyword evidence="6" id="KW-0269">Exonuclease</keyword>
<keyword evidence="7" id="KW-0067">ATP-binding</keyword>
<dbReference type="PATRIC" id="fig|1286635.3.peg.1209"/>
<feature type="domain" description="RecBCD enzyme subunit RecD N-terminal" evidence="12">
    <location>
        <begin position="27"/>
        <end position="130"/>
    </location>
</feature>
<dbReference type="GO" id="GO:0009338">
    <property type="term" value="C:exodeoxyribonuclease V complex"/>
    <property type="evidence" value="ECO:0007669"/>
    <property type="project" value="InterPro"/>
</dbReference>
<evidence type="ECO:0000256" key="10">
    <source>
        <dbReference type="ARBA" id="ARBA00023235"/>
    </source>
</evidence>
<dbReference type="InterPro" id="IPR041851">
    <property type="entry name" value="RecD_N_sf"/>
</dbReference>
<name>S0G6R7_9BACT</name>
<dbReference type="Pfam" id="PF13604">
    <property type="entry name" value="AAA_30"/>
    <property type="match status" value="1"/>
</dbReference>
<proteinExistence type="inferred from homology"/>
<gene>
    <name evidence="13" type="primary">recD</name>
    <name evidence="13" type="ORF">Dpo_2c02350</name>
</gene>
<evidence type="ECO:0000313" key="13">
    <source>
        <dbReference type="EMBL" id="EMS80542.1"/>
    </source>
</evidence>
<protein>
    <submittedName>
        <fullName evidence="13">Exodeoxyribonuclease V, alpha chain RecD</fullName>
        <ecNumber evidence="13">3.1.11.5</ecNumber>
    </submittedName>
</protein>
<dbReference type="EC" id="3.1.11.5" evidence="13"/>